<dbReference type="Proteomes" id="UP000824265">
    <property type="component" value="Unassembled WGS sequence"/>
</dbReference>
<reference evidence="1" key="2">
    <citation type="submission" date="2021-04" db="EMBL/GenBank/DDBJ databases">
        <authorList>
            <person name="Gilroy R."/>
        </authorList>
    </citation>
    <scope>NUCLEOTIDE SEQUENCE</scope>
    <source>
        <strain evidence="1">CHK195-6426</strain>
    </source>
</reference>
<comment type="caution">
    <text evidence="1">The sequence shown here is derived from an EMBL/GenBank/DDBJ whole genome shotgun (WGS) entry which is preliminary data.</text>
</comment>
<gene>
    <name evidence="1" type="ORF">H9742_14085</name>
</gene>
<dbReference type="EMBL" id="DXGH01000073">
    <property type="protein sequence ID" value="HIW82627.1"/>
    <property type="molecule type" value="Genomic_DNA"/>
</dbReference>
<evidence type="ECO:0000313" key="1">
    <source>
        <dbReference type="EMBL" id="HIW82627.1"/>
    </source>
</evidence>
<protein>
    <submittedName>
        <fullName evidence="1">Uncharacterized protein</fullName>
    </submittedName>
</protein>
<reference evidence="1" key="1">
    <citation type="journal article" date="2021" name="PeerJ">
        <title>Extensive microbial diversity within the chicken gut microbiome revealed by metagenomics and culture.</title>
        <authorList>
            <person name="Gilroy R."/>
            <person name="Ravi A."/>
            <person name="Getino M."/>
            <person name="Pursley I."/>
            <person name="Horton D.L."/>
            <person name="Alikhan N.F."/>
            <person name="Baker D."/>
            <person name="Gharbi K."/>
            <person name="Hall N."/>
            <person name="Watson M."/>
            <person name="Adriaenssens E.M."/>
            <person name="Foster-Nyarko E."/>
            <person name="Jarju S."/>
            <person name="Secka A."/>
            <person name="Antonio M."/>
            <person name="Oren A."/>
            <person name="Chaudhuri R.R."/>
            <person name="La Ragione R."/>
            <person name="Hildebrand F."/>
            <person name="Pallen M.J."/>
        </authorList>
    </citation>
    <scope>NUCLEOTIDE SEQUENCE</scope>
    <source>
        <strain evidence="1">CHK195-6426</strain>
    </source>
</reference>
<proteinExistence type="predicted"/>
<evidence type="ECO:0000313" key="2">
    <source>
        <dbReference type="Proteomes" id="UP000824265"/>
    </source>
</evidence>
<name>A0A9D1R9N5_9FIRM</name>
<organism evidence="1 2">
    <name type="scientific">Candidatus Acetatifactor stercoripullorum</name>
    <dbReference type="NCBI Taxonomy" id="2838414"/>
    <lineage>
        <taxon>Bacteria</taxon>
        <taxon>Bacillati</taxon>
        <taxon>Bacillota</taxon>
        <taxon>Clostridia</taxon>
        <taxon>Lachnospirales</taxon>
        <taxon>Lachnospiraceae</taxon>
        <taxon>Acetatifactor</taxon>
    </lineage>
</organism>
<dbReference type="AlphaFoldDB" id="A0A9D1R9N5"/>
<sequence length="114" mass="13131">MRVISQNRDMSVDFEKVIISVGDYGEIFFSTYENNSPKIMLGKFGTSKRAKEVFEDMHRAYNPVGIITCALTEEQAKQFIGSANVKQNIIMMPAENKDWVVNTYDNIVYYMPEE</sequence>
<accession>A0A9D1R9N5</accession>